<evidence type="ECO:0000313" key="2">
    <source>
        <dbReference type="EMBL" id="RVW52757.1"/>
    </source>
</evidence>
<evidence type="ECO:0008006" key="4">
    <source>
        <dbReference type="Google" id="ProtNLM"/>
    </source>
</evidence>
<dbReference type="Proteomes" id="UP000288805">
    <property type="component" value="Unassembled WGS sequence"/>
</dbReference>
<dbReference type="AlphaFoldDB" id="A0A438EYC6"/>
<evidence type="ECO:0000256" key="1">
    <source>
        <dbReference type="SAM" id="MobiDB-lite"/>
    </source>
</evidence>
<proteinExistence type="predicted"/>
<comment type="caution">
    <text evidence="2">The sequence shown here is derived from an EMBL/GenBank/DDBJ whole genome shotgun (WGS) entry which is preliminary data.</text>
</comment>
<protein>
    <recommendedName>
        <fullName evidence="4">DUF4283 domain-containing protein</fullName>
    </recommendedName>
</protein>
<organism evidence="2 3">
    <name type="scientific">Vitis vinifera</name>
    <name type="common">Grape</name>
    <dbReference type="NCBI Taxonomy" id="29760"/>
    <lineage>
        <taxon>Eukaryota</taxon>
        <taxon>Viridiplantae</taxon>
        <taxon>Streptophyta</taxon>
        <taxon>Embryophyta</taxon>
        <taxon>Tracheophyta</taxon>
        <taxon>Spermatophyta</taxon>
        <taxon>Magnoliopsida</taxon>
        <taxon>eudicotyledons</taxon>
        <taxon>Gunneridae</taxon>
        <taxon>Pentapetalae</taxon>
        <taxon>rosids</taxon>
        <taxon>Vitales</taxon>
        <taxon>Vitaceae</taxon>
        <taxon>Viteae</taxon>
        <taxon>Vitis</taxon>
    </lineage>
</organism>
<sequence length="311" mass="34008">MEKTAAGSAAEVEGSWQIWEVLNLGQLLVFWARLGGPSQELAWRGGLKSEHLGAQMLGSDCVPRPILLKGWIMGREERPFLIKGSIAGCEGRPDMGFEPVLGGLKENRAFPCAEVGGVEIRASMEASGGQVKEDGGIACILGGDWRDSEYQMEKARARMTEEALSAEASRYETVIDVLGGERVHFSSSTLSGGDRAMVVGGVREGGKNRGFTSKERVDLEEEEEQGSGWDDSSLAKFSKTLGFSTVGVEGEILKLLLRLKSRRDQGKKKGISGMTRFDREVKKLEWSINYEGESRKKGSDRRNGDRALCLK</sequence>
<gene>
    <name evidence="2" type="ORF">CK203_091149</name>
</gene>
<feature type="region of interest" description="Disordered" evidence="1">
    <location>
        <begin position="207"/>
        <end position="231"/>
    </location>
</feature>
<reference evidence="2 3" key="1">
    <citation type="journal article" date="2018" name="PLoS Genet.">
        <title>Population sequencing reveals clonal diversity and ancestral inbreeding in the grapevine cultivar Chardonnay.</title>
        <authorList>
            <person name="Roach M.J."/>
            <person name="Johnson D.L."/>
            <person name="Bohlmann J."/>
            <person name="van Vuuren H.J."/>
            <person name="Jones S.J."/>
            <person name="Pretorius I.S."/>
            <person name="Schmidt S.A."/>
            <person name="Borneman A.R."/>
        </authorList>
    </citation>
    <scope>NUCLEOTIDE SEQUENCE [LARGE SCALE GENOMIC DNA]</scope>
    <source>
        <strain evidence="3">cv. Chardonnay</strain>
        <tissue evidence="2">Leaf</tissue>
    </source>
</reference>
<dbReference type="EMBL" id="QGNW01001163">
    <property type="protein sequence ID" value="RVW52757.1"/>
    <property type="molecule type" value="Genomic_DNA"/>
</dbReference>
<name>A0A438EYC6_VITVI</name>
<evidence type="ECO:0000313" key="3">
    <source>
        <dbReference type="Proteomes" id="UP000288805"/>
    </source>
</evidence>
<feature type="compositionally biased region" description="Basic and acidic residues" evidence="1">
    <location>
        <begin position="207"/>
        <end position="217"/>
    </location>
</feature>
<accession>A0A438EYC6</accession>